<keyword evidence="3" id="KW-1185">Reference proteome</keyword>
<organism evidence="1">
    <name type="scientific">Acididesulfobacillus acetoxydans</name>
    <dbReference type="NCBI Taxonomy" id="1561005"/>
    <lineage>
        <taxon>Bacteria</taxon>
        <taxon>Bacillati</taxon>
        <taxon>Bacillota</taxon>
        <taxon>Clostridia</taxon>
        <taxon>Eubacteriales</taxon>
        <taxon>Peptococcaceae</taxon>
        <taxon>Acididesulfobacillus</taxon>
    </lineage>
</organism>
<reference evidence="1" key="2">
    <citation type="submission" date="2020-01" db="EMBL/GenBank/DDBJ databases">
        <authorList>
            <person name="Hornung B."/>
        </authorList>
    </citation>
    <scope>NUCLEOTIDE SEQUENCE</scope>
    <source>
        <strain evidence="1">PacBioINE</strain>
    </source>
</reference>
<proteinExistence type="predicted"/>
<dbReference type="EMBL" id="LR746496">
    <property type="protein sequence ID" value="CAA7601726.1"/>
    <property type="molecule type" value="Genomic_DNA"/>
</dbReference>
<dbReference type="AlphaFoldDB" id="A0A8S0XBW8"/>
<evidence type="ECO:0000313" key="2">
    <source>
        <dbReference type="EMBL" id="CEJ09055.1"/>
    </source>
</evidence>
<dbReference type="EMBL" id="CDGJ01000110">
    <property type="protein sequence ID" value="CEJ09055.1"/>
    <property type="molecule type" value="Genomic_DNA"/>
</dbReference>
<sequence>MKWVTRGYGYISANDHETLEKEFLPYDALYAYFRQTLEHNGPTT</sequence>
<dbReference type="RefSeq" id="WP_261487526.1">
    <property type="nucleotide sequence ID" value="NZ_CDGJ01000110.1"/>
</dbReference>
<dbReference type="Proteomes" id="UP001071230">
    <property type="component" value="Unassembled WGS sequence"/>
</dbReference>
<reference evidence="2" key="1">
    <citation type="submission" date="2014-11" db="EMBL/GenBank/DDBJ databases">
        <authorList>
            <person name="Hornung B.V."/>
        </authorList>
    </citation>
    <scope>NUCLEOTIDE SEQUENCE</scope>
    <source>
        <strain evidence="2">INE</strain>
    </source>
</reference>
<dbReference type="KEGG" id="aacx:DEACI_2394"/>
<gene>
    <name evidence="1" type="ORF">DEACI_2394</name>
    <name evidence="2" type="ORF">DEACI_3538</name>
</gene>
<dbReference type="Proteomes" id="UP000836597">
    <property type="component" value="Chromosome"/>
</dbReference>
<evidence type="ECO:0000313" key="3">
    <source>
        <dbReference type="Proteomes" id="UP001071230"/>
    </source>
</evidence>
<accession>A0A8S0XBW8</accession>
<evidence type="ECO:0000313" key="1">
    <source>
        <dbReference type="EMBL" id="CAA7601726.1"/>
    </source>
</evidence>
<name>A0A8S0XBW8_9FIRM</name>
<protein>
    <submittedName>
        <fullName evidence="1">Uncharacterized protein</fullName>
    </submittedName>
</protein>